<name>A0A1G7RZ81_9HYPH</name>
<dbReference type="RefSeq" id="WP_176762445.1">
    <property type="nucleotide sequence ID" value="NZ_FNCS01000001.1"/>
</dbReference>
<organism evidence="2 3">
    <name type="scientific">Pelagibacterium luteolum</name>
    <dbReference type="NCBI Taxonomy" id="440168"/>
    <lineage>
        <taxon>Bacteria</taxon>
        <taxon>Pseudomonadati</taxon>
        <taxon>Pseudomonadota</taxon>
        <taxon>Alphaproteobacteria</taxon>
        <taxon>Hyphomicrobiales</taxon>
        <taxon>Devosiaceae</taxon>
        <taxon>Pelagibacterium</taxon>
    </lineage>
</organism>
<keyword evidence="3" id="KW-1185">Reference proteome</keyword>
<gene>
    <name evidence="2" type="ORF">SAMN04487974_101189</name>
</gene>
<protein>
    <submittedName>
        <fullName evidence="2">Uncharacterized protein</fullName>
    </submittedName>
</protein>
<feature type="region of interest" description="Disordered" evidence="1">
    <location>
        <begin position="1"/>
        <end position="22"/>
    </location>
</feature>
<dbReference type="InterPro" id="IPR045510">
    <property type="entry name" value="DUF6481"/>
</dbReference>
<dbReference type="AlphaFoldDB" id="A0A1G7RZ81"/>
<reference evidence="2 3" key="1">
    <citation type="submission" date="2016-10" db="EMBL/GenBank/DDBJ databases">
        <authorList>
            <person name="de Groot N.N."/>
        </authorList>
    </citation>
    <scope>NUCLEOTIDE SEQUENCE [LARGE SCALE GENOMIC DNA]</scope>
    <source>
        <strain evidence="2 3">CGMCC 1.10267</strain>
    </source>
</reference>
<dbReference type="Pfam" id="PF20089">
    <property type="entry name" value="DUF6481"/>
    <property type="match status" value="1"/>
</dbReference>
<proteinExistence type="predicted"/>
<evidence type="ECO:0000313" key="2">
    <source>
        <dbReference type="EMBL" id="SDG15539.1"/>
    </source>
</evidence>
<feature type="region of interest" description="Disordered" evidence="1">
    <location>
        <begin position="27"/>
        <end position="46"/>
    </location>
</feature>
<accession>A0A1G7RZ81</accession>
<dbReference type="Proteomes" id="UP000199495">
    <property type="component" value="Unassembled WGS sequence"/>
</dbReference>
<evidence type="ECO:0000313" key="3">
    <source>
        <dbReference type="Proteomes" id="UP000199495"/>
    </source>
</evidence>
<sequence>MNFKLPDHNDRRKTSNDAKRALLEKMKAARADAKPASKSEAETKKS</sequence>
<dbReference type="EMBL" id="FNCS01000001">
    <property type="protein sequence ID" value="SDG15539.1"/>
    <property type="molecule type" value="Genomic_DNA"/>
</dbReference>
<dbReference type="STRING" id="440168.SAMN04487974_101189"/>
<evidence type="ECO:0000256" key="1">
    <source>
        <dbReference type="SAM" id="MobiDB-lite"/>
    </source>
</evidence>